<evidence type="ECO:0000256" key="14">
    <source>
        <dbReference type="ARBA" id="ARBA00023098"/>
    </source>
</evidence>
<evidence type="ECO:0000256" key="19">
    <source>
        <dbReference type="ARBA" id="ARBA00023295"/>
    </source>
</evidence>
<keyword evidence="13" id="KW-0442">Lipid degradation</keyword>
<feature type="domain" description="Sialidase" evidence="27">
    <location>
        <begin position="66"/>
        <end position="344"/>
    </location>
</feature>
<comment type="subcellular location">
    <subcellularLocation>
        <location evidence="4">Cell membrane</location>
    </subcellularLocation>
    <subcellularLocation>
        <location evidence="5">Cytoplasmic vesicle</location>
    </subcellularLocation>
    <subcellularLocation>
        <location evidence="3">Lysosome lumen</location>
    </subcellularLocation>
    <subcellularLocation>
        <location evidence="2">Lysosome membrane</location>
        <topology evidence="2">Peripheral membrane protein</topology>
        <orientation evidence="2">Lumenal side</orientation>
    </subcellularLocation>
</comment>
<dbReference type="GO" id="GO:0006689">
    <property type="term" value="P:ganglioside catabolic process"/>
    <property type="evidence" value="ECO:0007669"/>
    <property type="project" value="TreeGrafter"/>
</dbReference>
<evidence type="ECO:0000256" key="2">
    <source>
        <dbReference type="ARBA" id="ARBA00004207"/>
    </source>
</evidence>
<keyword evidence="16" id="KW-0325">Glycoprotein</keyword>
<evidence type="ECO:0000313" key="28">
    <source>
        <dbReference type="EMBL" id="KAJ8039286.1"/>
    </source>
</evidence>
<evidence type="ECO:0000256" key="16">
    <source>
        <dbReference type="ARBA" id="ARBA00023180"/>
    </source>
</evidence>
<dbReference type="GO" id="GO:0005886">
    <property type="term" value="C:plasma membrane"/>
    <property type="evidence" value="ECO:0007669"/>
    <property type="project" value="UniProtKB-SubCell"/>
</dbReference>
<dbReference type="OrthoDB" id="2739686at2759"/>
<dbReference type="InterPro" id="IPR036278">
    <property type="entry name" value="Sialidase_sf"/>
</dbReference>
<evidence type="ECO:0000256" key="25">
    <source>
        <dbReference type="ARBA" id="ARBA00041413"/>
    </source>
</evidence>
<organism evidence="28 29">
    <name type="scientific">Holothuria leucospilota</name>
    <name type="common">Black long sea cucumber</name>
    <name type="synonym">Mertensiothuria leucospilota</name>
    <dbReference type="NCBI Taxonomy" id="206669"/>
    <lineage>
        <taxon>Eukaryota</taxon>
        <taxon>Metazoa</taxon>
        <taxon>Echinodermata</taxon>
        <taxon>Eleutherozoa</taxon>
        <taxon>Echinozoa</taxon>
        <taxon>Holothuroidea</taxon>
        <taxon>Aspidochirotacea</taxon>
        <taxon>Aspidochirotida</taxon>
        <taxon>Holothuriidae</taxon>
        <taxon>Holothuria</taxon>
    </lineage>
</organism>
<evidence type="ECO:0000256" key="26">
    <source>
        <dbReference type="SAM" id="SignalP"/>
    </source>
</evidence>
<dbReference type="Proteomes" id="UP001152320">
    <property type="component" value="Chromosome 7"/>
</dbReference>
<dbReference type="FunFam" id="2.120.10.10:FF:000003">
    <property type="entry name" value="Neuraminidase 1"/>
    <property type="match status" value="1"/>
</dbReference>
<evidence type="ECO:0000256" key="23">
    <source>
        <dbReference type="ARBA" id="ARBA00040509"/>
    </source>
</evidence>
<dbReference type="EC" id="3.2.1.18" evidence="7"/>
<evidence type="ECO:0000256" key="22">
    <source>
        <dbReference type="ARBA" id="ARBA00038519"/>
    </source>
</evidence>
<dbReference type="Gene3D" id="2.120.10.10">
    <property type="match status" value="1"/>
</dbReference>
<evidence type="ECO:0000256" key="15">
    <source>
        <dbReference type="ARBA" id="ARBA00023136"/>
    </source>
</evidence>
<feature type="chain" id="PRO_5040281283" description="Sialidase-1" evidence="26">
    <location>
        <begin position="29"/>
        <end position="388"/>
    </location>
</feature>
<dbReference type="GO" id="GO:0031410">
    <property type="term" value="C:cytoplasmic vesicle"/>
    <property type="evidence" value="ECO:0007669"/>
    <property type="project" value="UniProtKB-SubCell"/>
</dbReference>
<evidence type="ECO:0000256" key="5">
    <source>
        <dbReference type="ARBA" id="ARBA00004541"/>
    </source>
</evidence>
<evidence type="ECO:0000256" key="3">
    <source>
        <dbReference type="ARBA" id="ARBA00004227"/>
    </source>
</evidence>
<keyword evidence="10 26" id="KW-0732">Signal</keyword>
<evidence type="ECO:0000256" key="21">
    <source>
        <dbReference type="ARBA" id="ARBA00037235"/>
    </source>
</evidence>
<dbReference type="GO" id="GO:0004308">
    <property type="term" value="F:exo-alpha-sialidase activity"/>
    <property type="evidence" value="ECO:0007669"/>
    <property type="project" value="UniProtKB-EC"/>
</dbReference>
<evidence type="ECO:0000256" key="6">
    <source>
        <dbReference type="ARBA" id="ARBA00009348"/>
    </source>
</evidence>
<dbReference type="GO" id="GO:0009313">
    <property type="term" value="P:oligosaccharide catabolic process"/>
    <property type="evidence" value="ECO:0007669"/>
    <property type="project" value="TreeGrafter"/>
</dbReference>
<comment type="function">
    <text evidence="21">Catalyzes the removal of sialic acid (N-acetylneuraminic acid) moieties from glycoproteins and glycolipids. To be active, it is strictly dependent on its presence in the multienzyme complex. Appears to have a preference for alpha 2-3 and alpha 2-6 sialyl linkage.</text>
</comment>
<comment type="subunit">
    <text evidence="22">Interacts with cathepsin A (protective protein), beta-galactosidase and N-acetylgalactosamine-6-sulfate sulfatase in a multienzyme complex.</text>
</comment>
<dbReference type="CDD" id="cd15482">
    <property type="entry name" value="Sialidase_non-viral"/>
    <property type="match status" value="1"/>
</dbReference>
<comment type="similarity">
    <text evidence="6">Belongs to the glycosyl hydrolase 33 family.</text>
</comment>
<keyword evidence="9" id="KW-0597">Phosphoprotein</keyword>
<evidence type="ECO:0000256" key="20">
    <source>
        <dbReference type="ARBA" id="ARBA00023329"/>
    </source>
</evidence>
<keyword evidence="11" id="KW-0677">Repeat</keyword>
<keyword evidence="8" id="KW-1003">Cell membrane</keyword>
<dbReference type="InterPro" id="IPR011040">
    <property type="entry name" value="Sialidase"/>
</dbReference>
<dbReference type="SUPFAM" id="SSF50939">
    <property type="entry name" value="Sialidases"/>
    <property type="match status" value="1"/>
</dbReference>
<evidence type="ECO:0000259" key="27">
    <source>
        <dbReference type="Pfam" id="PF13088"/>
    </source>
</evidence>
<evidence type="ECO:0000256" key="4">
    <source>
        <dbReference type="ARBA" id="ARBA00004236"/>
    </source>
</evidence>
<evidence type="ECO:0000256" key="1">
    <source>
        <dbReference type="ARBA" id="ARBA00000427"/>
    </source>
</evidence>
<proteinExistence type="inferred from homology"/>
<keyword evidence="29" id="KW-1185">Reference proteome</keyword>
<dbReference type="GO" id="GO:0005765">
    <property type="term" value="C:lysosomal membrane"/>
    <property type="evidence" value="ECO:0007669"/>
    <property type="project" value="UniProtKB-SubCell"/>
</dbReference>
<keyword evidence="19" id="KW-0326">Glycosidase</keyword>
<protein>
    <recommendedName>
        <fullName evidence="23">Sialidase-1</fullName>
        <ecNumber evidence="7">3.2.1.18</ecNumber>
    </recommendedName>
    <alternativeName>
        <fullName evidence="25">Lysosomal sialidase</fullName>
    </alternativeName>
    <alternativeName>
        <fullName evidence="24">N-acetyl-alpha-neuraminidase 1</fullName>
    </alternativeName>
</protein>
<reference evidence="28" key="1">
    <citation type="submission" date="2021-10" db="EMBL/GenBank/DDBJ databases">
        <title>Tropical sea cucumber genome reveals ecological adaptation and Cuvierian tubules defense mechanism.</title>
        <authorList>
            <person name="Chen T."/>
        </authorList>
    </citation>
    <scope>NUCLEOTIDE SEQUENCE</scope>
    <source>
        <strain evidence="28">Nanhai2018</strain>
        <tissue evidence="28">Muscle</tissue>
    </source>
</reference>
<feature type="signal peptide" evidence="26">
    <location>
        <begin position="1"/>
        <end position="28"/>
    </location>
</feature>
<comment type="catalytic activity">
    <reaction evidence="1">
        <text>Hydrolysis of alpha-(2-&gt;3)-, alpha-(2-&gt;6)-, alpha-(2-&gt;8)- glycosidic linkages of terminal sialic acid residues in oligosaccharides, glycoproteins, glycolipids, colominic acid and synthetic substrates.</text>
        <dbReference type="EC" id="3.2.1.18"/>
    </reaction>
</comment>
<evidence type="ECO:0000256" key="17">
    <source>
        <dbReference type="ARBA" id="ARBA00023228"/>
    </source>
</evidence>
<sequence>MGQNEQRTFGVLRAVLLLNGVLLGLSQGTQLQVKPIIVEEQLLWVNGVAGVKEYRCPLLTYTPKGNLLAIIEGRKTSTGDASSKFIVTRRSTDLGFEWSEENFIYDDGPVVDGDNLGAILVDDETATIFLFFTLCPHHVNCTVSSMMYTASVDDGITWKKSVNISAIIQGEGHSIAFGPGRGIQLKHGKHKGRLLACGHSGSIVQCIYSDDHGKSWTYGLSLPSLPLSHLKKGDFAPNENQPEELPDGSVMLNIRNEYRYHCNCRIVGISTDGGETLPLSNVRLDETLIDPVVSGNILMYEGVLFFSNPASETVRMNMTLRWSYNNGTTWVGALPIWSKASGYSCMTGQPSYNRTLKNKKYIYLMFEKGLLKSTETVSLVKISIDGTV</sequence>
<dbReference type="Pfam" id="PF13088">
    <property type="entry name" value="BNR_2"/>
    <property type="match status" value="1"/>
</dbReference>
<gene>
    <name evidence="28" type="ORF">HOLleu_16951</name>
</gene>
<name>A0A9Q1HBL5_HOLLE</name>
<comment type="caution">
    <text evidence="28">The sequence shown here is derived from an EMBL/GenBank/DDBJ whole genome shotgun (WGS) entry which is preliminary data.</text>
</comment>
<evidence type="ECO:0000256" key="12">
    <source>
        <dbReference type="ARBA" id="ARBA00022801"/>
    </source>
</evidence>
<keyword evidence="18" id="KW-0119">Carbohydrate metabolism</keyword>
<evidence type="ECO:0000256" key="9">
    <source>
        <dbReference type="ARBA" id="ARBA00022553"/>
    </source>
</evidence>
<evidence type="ECO:0000256" key="11">
    <source>
        <dbReference type="ARBA" id="ARBA00022737"/>
    </source>
</evidence>
<dbReference type="GO" id="GO:0043202">
    <property type="term" value="C:lysosomal lumen"/>
    <property type="evidence" value="ECO:0007669"/>
    <property type="project" value="UniProtKB-SubCell"/>
</dbReference>
<evidence type="ECO:0000256" key="7">
    <source>
        <dbReference type="ARBA" id="ARBA00012733"/>
    </source>
</evidence>
<accession>A0A9Q1HBL5</accession>
<dbReference type="InterPro" id="IPR026856">
    <property type="entry name" value="Sialidase_fam"/>
</dbReference>
<evidence type="ECO:0000256" key="24">
    <source>
        <dbReference type="ARBA" id="ARBA00041332"/>
    </source>
</evidence>
<evidence type="ECO:0000256" key="8">
    <source>
        <dbReference type="ARBA" id="ARBA00022475"/>
    </source>
</evidence>
<keyword evidence="14" id="KW-0443">Lipid metabolism</keyword>
<keyword evidence="12" id="KW-0378">Hydrolase</keyword>
<evidence type="ECO:0000256" key="18">
    <source>
        <dbReference type="ARBA" id="ARBA00023277"/>
    </source>
</evidence>
<dbReference type="PANTHER" id="PTHR10628:SF25">
    <property type="entry name" value="SIALIDASE-1"/>
    <property type="match status" value="1"/>
</dbReference>
<keyword evidence="17" id="KW-0458">Lysosome</keyword>
<keyword evidence="20" id="KW-0968">Cytoplasmic vesicle</keyword>
<evidence type="ECO:0000256" key="13">
    <source>
        <dbReference type="ARBA" id="ARBA00022963"/>
    </source>
</evidence>
<dbReference type="PANTHER" id="PTHR10628">
    <property type="entry name" value="SIALIDASE"/>
    <property type="match status" value="1"/>
</dbReference>
<evidence type="ECO:0000313" key="29">
    <source>
        <dbReference type="Proteomes" id="UP001152320"/>
    </source>
</evidence>
<dbReference type="EMBL" id="JAIZAY010000007">
    <property type="protein sequence ID" value="KAJ8039286.1"/>
    <property type="molecule type" value="Genomic_DNA"/>
</dbReference>
<dbReference type="AlphaFoldDB" id="A0A9Q1HBL5"/>
<keyword evidence="15" id="KW-0472">Membrane</keyword>
<evidence type="ECO:0000256" key="10">
    <source>
        <dbReference type="ARBA" id="ARBA00022729"/>
    </source>
</evidence>